<dbReference type="SMART" id="SM00387">
    <property type="entry name" value="HATPase_c"/>
    <property type="match status" value="1"/>
</dbReference>
<evidence type="ECO:0000313" key="13">
    <source>
        <dbReference type="EMBL" id="GLQ06423.1"/>
    </source>
</evidence>
<sequence length="644" mass="70696">MRTLLAQEPDARLDDLFWAVFQSSATLMAITSFEERRVMAVNPAWLKCLGYREEEVMGKTAEELNLWHIPEQHRELTEMGYEAVGFQDKEVTLRARDGSPRTCILTAHNLQVGGRKLILSSSQDITQYKIASRALNATRETLIDALESINEGFVLYGPDDRVVICNSKFRSFYGYSQTEAAIGVHRSELGRLDIERDTVNLATTAETNLNRPDKLKDGPPAQTELKLRDGRVLYLSEHKTQNGGTVSIQSDISPLRHAEEALRRSQKMEAIGQLTGGIAHDFNNILNIIMGNVELIQEMTAGDDTIRKLSDTALKGVTRGAEITQKLLAFTQFQSDTRQVTDINHLIEGMEDLIAKSLTASISVETRLASDLWLTEIDPGDLEDAMLNLSLNARDAMPESGRLIIETANRYLPASGKDKTDAAPYVAISVRDTGIGMPPHIQEKIFEPFFTTKSIGKGTGLGLSMVYGFTQRSGGKIDIQSAPGEGTTITLLLPRATRQQDDKTPEGAVIGNPARGSETILVVDDEKAMTELASQTLPSLGYTVLTATNGEDALTLLKENTGVHLLFSDVIMPGWIDGYSLARQARDLCPGLKVLLASGYTRPNDQPSSLAEPQTIPAERLLQKPYSRGDLAAAVRATLDTPKR</sequence>
<comment type="caution">
    <text evidence="13">The sequence shown here is derived from an EMBL/GenBank/DDBJ whole genome shotgun (WGS) entry which is preliminary data.</text>
</comment>
<dbReference type="Pfam" id="PF00072">
    <property type="entry name" value="Response_reg"/>
    <property type="match status" value="1"/>
</dbReference>
<proteinExistence type="predicted"/>
<feature type="domain" description="Response regulatory" evidence="11">
    <location>
        <begin position="519"/>
        <end position="639"/>
    </location>
</feature>
<evidence type="ECO:0000259" key="10">
    <source>
        <dbReference type="PROSITE" id="PS50109"/>
    </source>
</evidence>
<dbReference type="InterPro" id="IPR036097">
    <property type="entry name" value="HisK_dim/P_sf"/>
</dbReference>
<dbReference type="Gene3D" id="1.10.287.130">
    <property type="match status" value="1"/>
</dbReference>
<accession>A0ABQ5U5A1</accession>
<evidence type="ECO:0000256" key="9">
    <source>
        <dbReference type="PROSITE-ProRule" id="PRU00169"/>
    </source>
</evidence>
<dbReference type="InterPro" id="IPR011006">
    <property type="entry name" value="CheY-like_superfamily"/>
</dbReference>
<dbReference type="Gene3D" id="3.30.565.10">
    <property type="entry name" value="Histidine kinase-like ATPase, C-terminal domain"/>
    <property type="match status" value="1"/>
</dbReference>
<dbReference type="RefSeq" id="WP_169560470.1">
    <property type="nucleotide sequence ID" value="NZ_BSNF01000006.1"/>
</dbReference>
<dbReference type="SMART" id="SM00091">
    <property type="entry name" value="PAS"/>
    <property type="match status" value="2"/>
</dbReference>
<keyword evidence="8" id="KW-0902">Two-component regulatory system</keyword>
<dbReference type="InterPro" id="IPR003661">
    <property type="entry name" value="HisK_dim/P_dom"/>
</dbReference>
<dbReference type="SUPFAM" id="SSF55785">
    <property type="entry name" value="PYP-like sensor domain (PAS domain)"/>
    <property type="match status" value="2"/>
</dbReference>
<evidence type="ECO:0000259" key="12">
    <source>
        <dbReference type="PROSITE" id="PS50112"/>
    </source>
</evidence>
<keyword evidence="4" id="KW-0808">Transferase</keyword>
<dbReference type="Gene3D" id="3.40.50.2300">
    <property type="match status" value="1"/>
</dbReference>
<evidence type="ECO:0000256" key="7">
    <source>
        <dbReference type="ARBA" id="ARBA00022840"/>
    </source>
</evidence>
<evidence type="ECO:0000256" key="6">
    <source>
        <dbReference type="ARBA" id="ARBA00022777"/>
    </source>
</evidence>
<dbReference type="PROSITE" id="PS50110">
    <property type="entry name" value="RESPONSE_REGULATORY"/>
    <property type="match status" value="1"/>
</dbReference>
<evidence type="ECO:0000256" key="1">
    <source>
        <dbReference type="ARBA" id="ARBA00000085"/>
    </source>
</evidence>
<evidence type="ECO:0000259" key="11">
    <source>
        <dbReference type="PROSITE" id="PS50110"/>
    </source>
</evidence>
<organism evidence="13 14">
    <name type="scientific">Sneathiella chinensis</name>
    <dbReference type="NCBI Taxonomy" id="349750"/>
    <lineage>
        <taxon>Bacteria</taxon>
        <taxon>Pseudomonadati</taxon>
        <taxon>Pseudomonadota</taxon>
        <taxon>Alphaproteobacteria</taxon>
        <taxon>Sneathiellales</taxon>
        <taxon>Sneathiellaceae</taxon>
        <taxon>Sneathiella</taxon>
    </lineage>
</organism>
<evidence type="ECO:0000256" key="3">
    <source>
        <dbReference type="ARBA" id="ARBA00022553"/>
    </source>
</evidence>
<evidence type="ECO:0000256" key="4">
    <source>
        <dbReference type="ARBA" id="ARBA00022679"/>
    </source>
</evidence>
<dbReference type="Proteomes" id="UP001161409">
    <property type="component" value="Unassembled WGS sequence"/>
</dbReference>
<gene>
    <name evidence="13" type="ORF">GCM10007924_16440</name>
</gene>
<keyword evidence="5" id="KW-0547">Nucleotide-binding</keyword>
<dbReference type="SMART" id="SM00448">
    <property type="entry name" value="REC"/>
    <property type="match status" value="1"/>
</dbReference>
<dbReference type="PRINTS" id="PR00344">
    <property type="entry name" value="BCTRLSENSOR"/>
</dbReference>
<evidence type="ECO:0000256" key="8">
    <source>
        <dbReference type="ARBA" id="ARBA00023012"/>
    </source>
</evidence>
<dbReference type="Pfam" id="PF02518">
    <property type="entry name" value="HATPase_c"/>
    <property type="match status" value="1"/>
</dbReference>
<keyword evidence="3 9" id="KW-0597">Phosphoprotein</keyword>
<protein>
    <recommendedName>
        <fullName evidence="2">histidine kinase</fullName>
        <ecNumber evidence="2">2.7.13.3</ecNumber>
    </recommendedName>
</protein>
<feature type="modified residue" description="4-aspartylphosphate" evidence="9">
    <location>
        <position position="569"/>
    </location>
</feature>
<name>A0ABQ5U5A1_9PROT</name>
<dbReference type="InterPro" id="IPR036890">
    <property type="entry name" value="HATPase_C_sf"/>
</dbReference>
<dbReference type="EMBL" id="BSNF01000006">
    <property type="protein sequence ID" value="GLQ06423.1"/>
    <property type="molecule type" value="Genomic_DNA"/>
</dbReference>
<dbReference type="InterPro" id="IPR003594">
    <property type="entry name" value="HATPase_dom"/>
</dbReference>
<keyword evidence="7" id="KW-0067">ATP-binding</keyword>
<dbReference type="Gene3D" id="3.30.450.20">
    <property type="entry name" value="PAS domain"/>
    <property type="match status" value="2"/>
</dbReference>
<evidence type="ECO:0000256" key="5">
    <source>
        <dbReference type="ARBA" id="ARBA00022741"/>
    </source>
</evidence>
<dbReference type="PANTHER" id="PTHR43065">
    <property type="entry name" value="SENSOR HISTIDINE KINASE"/>
    <property type="match status" value="1"/>
</dbReference>
<dbReference type="SUPFAM" id="SSF52172">
    <property type="entry name" value="CheY-like"/>
    <property type="match status" value="1"/>
</dbReference>
<dbReference type="Pfam" id="PF13426">
    <property type="entry name" value="PAS_9"/>
    <property type="match status" value="1"/>
</dbReference>
<dbReference type="InterPro" id="IPR004358">
    <property type="entry name" value="Sig_transdc_His_kin-like_C"/>
</dbReference>
<dbReference type="InterPro" id="IPR001789">
    <property type="entry name" value="Sig_transdc_resp-reg_receiver"/>
</dbReference>
<keyword evidence="14" id="KW-1185">Reference proteome</keyword>
<keyword evidence="6" id="KW-0418">Kinase</keyword>
<dbReference type="CDD" id="cd00082">
    <property type="entry name" value="HisKA"/>
    <property type="match status" value="1"/>
</dbReference>
<dbReference type="CDD" id="cd00130">
    <property type="entry name" value="PAS"/>
    <property type="match status" value="1"/>
</dbReference>
<feature type="domain" description="PAS" evidence="12">
    <location>
        <begin position="138"/>
        <end position="179"/>
    </location>
</feature>
<dbReference type="SMART" id="SM00388">
    <property type="entry name" value="HisKA"/>
    <property type="match status" value="1"/>
</dbReference>
<dbReference type="NCBIfam" id="TIGR00229">
    <property type="entry name" value="sensory_box"/>
    <property type="match status" value="1"/>
</dbReference>
<dbReference type="Pfam" id="PF12860">
    <property type="entry name" value="PAS_7"/>
    <property type="match status" value="1"/>
</dbReference>
<dbReference type="SUPFAM" id="SSF47384">
    <property type="entry name" value="Homodimeric domain of signal transducing histidine kinase"/>
    <property type="match status" value="1"/>
</dbReference>
<reference evidence="13" key="1">
    <citation type="journal article" date="2014" name="Int. J. Syst. Evol. Microbiol.">
        <title>Complete genome of a new Firmicutes species belonging to the dominant human colonic microbiota ('Ruminococcus bicirculans') reveals two chromosomes and a selective capacity to utilize plant glucans.</title>
        <authorList>
            <consortium name="NISC Comparative Sequencing Program"/>
            <person name="Wegmann U."/>
            <person name="Louis P."/>
            <person name="Goesmann A."/>
            <person name="Henrissat B."/>
            <person name="Duncan S.H."/>
            <person name="Flint H.J."/>
        </authorList>
    </citation>
    <scope>NUCLEOTIDE SEQUENCE</scope>
    <source>
        <strain evidence="13">NBRC 103408</strain>
    </source>
</reference>
<reference evidence="13" key="2">
    <citation type="submission" date="2023-01" db="EMBL/GenBank/DDBJ databases">
        <title>Draft genome sequence of Sneathiella chinensis strain NBRC 103408.</title>
        <authorList>
            <person name="Sun Q."/>
            <person name="Mori K."/>
        </authorList>
    </citation>
    <scope>NUCLEOTIDE SEQUENCE</scope>
    <source>
        <strain evidence="13">NBRC 103408</strain>
    </source>
</reference>
<dbReference type="EC" id="2.7.13.3" evidence="2"/>
<dbReference type="PROSITE" id="PS50109">
    <property type="entry name" value="HIS_KIN"/>
    <property type="match status" value="1"/>
</dbReference>
<dbReference type="InterPro" id="IPR005467">
    <property type="entry name" value="His_kinase_dom"/>
</dbReference>
<dbReference type="PROSITE" id="PS50112">
    <property type="entry name" value="PAS"/>
    <property type="match status" value="1"/>
</dbReference>
<dbReference type="InterPro" id="IPR035965">
    <property type="entry name" value="PAS-like_dom_sf"/>
</dbReference>
<dbReference type="InterPro" id="IPR000014">
    <property type="entry name" value="PAS"/>
</dbReference>
<feature type="domain" description="Histidine kinase" evidence="10">
    <location>
        <begin position="277"/>
        <end position="497"/>
    </location>
</feature>
<dbReference type="SUPFAM" id="SSF55874">
    <property type="entry name" value="ATPase domain of HSP90 chaperone/DNA topoisomerase II/histidine kinase"/>
    <property type="match status" value="1"/>
</dbReference>
<evidence type="ECO:0000313" key="14">
    <source>
        <dbReference type="Proteomes" id="UP001161409"/>
    </source>
</evidence>
<evidence type="ECO:0000256" key="2">
    <source>
        <dbReference type="ARBA" id="ARBA00012438"/>
    </source>
</evidence>
<dbReference type="Pfam" id="PF00512">
    <property type="entry name" value="HisKA"/>
    <property type="match status" value="1"/>
</dbReference>
<dbReference type="PANTHER" id="PTHR43065:SF46">
    <property type="entry name" value="C4-DICARBOXYLATE TRANSPORT SENSOR PROTEIN DCTB"/>
    <property type="match status" value="1"/>
</dbReference>
<comment type="catalytic activity">
    <reaction evidence="1">
        <text>ATP + protein L-histidine = ADP + protein N-phospho-L-histidine.</text>
        <dbReference type="EC" id="2.7.13.3"/>
    </reaction>
</comment>